<evidence type="ECO:0000313" key="4">
    <source>
        <dbReference type="Proteomes" id="UP000002620"/>
    </source>
</evidence>
<dbReference type="InterPro" id="IPR003018">
    <property type="entry name" value="GAF"/>
</dbReference>
<dbReference type="RefSeq" id="WP_015738488.1">
    <property type="nucleotide sequence ID" value="NC_013385.1"/>
</dbReference>
<keyword evidence="4" id="KW-1185">Reference proteome</keyword>
<evidence type="ECO:0000259" key="1">
    <source>
        <dbReference type="PROSITE" id="PS51831"/>
    </source>
</evidence>
<dbReference type="SMART" id="SM00065">
    <property type="entry name" value="GAF"/>
    <property type="match status" value="1"/>
</dbReference>
<accession>C9RBI3</accession>
<dbReference type="InterPro" id="IPR029016">
    <property type="entry name" value="GAF-like_dom_sf"/>
</dbReference>
<reference evidence="3 4" key="1">
    <citation type="submission" date="2009-10" db="EMBL/GenBank/DDBJ databases">
        <title>Complete sequence of chromosome of Ammonifex degensii KC4.</title>
        <authorList>
            <consortium name="US DOE Joint Genome Institute"/>
            <person name="Kerfeld C."/>
            <person name="Goodner B."/>
            <person name="Huber H."/>
            <person name="Stetter K."/>
            <person name="Lucas S."/>
            <person name="Copeland A."/>
            <person name="Lapidus A."/>
            <person name="Glavina del Rio T."/>
            <person name="Dalin E."/>
            <person name="Tice H."/>
            <person name="Bruce D."/>
            <person name="Goodwin L."/>
            <person name="Pitluck S."/>
            <person name="Saunders E."/>
            <person name="Brettin T."/>
            <person name="Detter J.C."/>
            <person name="Han C."/>
            <person name="Larimer F."/>
            <person name="Land M."/>
            <person name="Hauser L."/>
            <person name="Kyrpides N."/>
            <person name="Ovchinnikova G."/>
            <person name="Richardson P."/>
        </authorList>
    </citation>
    <scope>NUCLEOTIDE SEQUENCE [LARGE SCALE GENOMIC DNA]</scope>
    <source>
        <strain evidence="4">DSM 10501 / KC4</strain>
    </source>
</reference>
<dbReference type="KEGG" id="adg:Adeg_0458"/>
<dbReference type="Pfam" id="PF13487">
    <property type="entry name" value="HD_5"/>
    <property type="match status" value="1"/>
</dbReference>
<evidence type="ECO:0000259" key="2">
    <source>
        <dbReference type="PROSITE" id="PS51832"/>
    </source>
</evidence>
<dbReference type="eggNOG" id="COG2206">
    <property type="taxonomic scope" value="Bacteria"/>
</dbReference>
<dbReference type="InterPro" id="IPR006674">
    <property type="entry name" value="HD_domain"/>
</dbReference>
<dbReference type="PANTHER" id="PTHR43155:SF2">
    <property type="entry name" value="CYCLIC DI-GMP PHOSPHODIESTERASE PA4108"/>
    <property type="match status" value="1"/>
</dbReference>
<protein>
    <submittedName>
        <fullName evidence="3">Metal dependent phosphohydrolase</fullName>
    </submittedName>
</protein>
<dbReference type="NCBIfam" id="TIGR00277">
    <property type="entry name" value="HDIG"/>
    <property type="match status" value="1"/>
</dbReference>
<dbReference type="SUPFAM" id="SSF55781">
    <property type="entry name" value="GAF domain-like"/>
    <property type="match status" value="1"/>
</dbReference>
<dbReference type="PANTHER" id="PTHR43155">
    <property type="entry name" value="CYCLIC DI-GMP PHOSPHODIESTERASE PA4108-RELATED"/>
    <property type="match status" value="1"/>
</dbReference>
<dbReference type="EMBL" id="CP001785">
    <property type="protein sequence ID" value="ACX51610.1"/>
    <property type="molecule type" value="Genomic_DNA"/>
</dbReference>
<proteinExistence type="predicted"/>
<dbReference type="SMART" id="SM00471">
    <property type="entry name" value="HDc"/>
    <property type="match status" value="1"/>
</dbReference>
<dbReference type="Gene3D" id="1.10.3210.10">
    <property type="entry name" value="Hypothetical protein af1432"/>
    <property type="match status" value="1"/>
</dbReference>
<sequence>MADKRVEGCLKLLELASAGKFDSRQLVILLETLVELSAAAAGKAVREDTGEEIWVAPSPPSGTKKEIKFRLKPPDSGPAWQIVLLRDDNSPYLREDLLEGIILRFQWLWQREARCQRIAWRGAAWQKLLGVLLLLAERLEVQQVLNYVVQWSARLVGARYVLLRLHDARTDKLSLAAAWGIEVEKVPAEIREAPVEGTVAGKVFQEGKPVIWPPAAELASFFPRFFSEVKSGVIVPVKFKNEVLGTLSIYDVKERTWRKEEIDLLYTFGVCAGLAVRNALLVRQVEKFHRHLLEALSFALDMRNPYTAGHSWRVGVLARKIAVRMGLPRELVDKAYLVGLVHDIGKIAVRDAVLAKPGPLDPAEWEEIKRHPVVGAEILAKVGMDEDTILAVRYHHEDVAGGGYPAGLKGEEIPLLARIIRVADAYDAMTSRRSYRRSLEHEEAVEELRRYAGIQFDPRVVEVFLSLPRASIQEVISSKGGGGYNIPFIEGFGFYGFELRKKVQGVGADNLY</sequence>
<feature type="domain" description="HD-GYP" evidence="2">
    <location>
        <begin position="285"/>
        <end position="480"/>
    </location>
</feature>
<organism evidence="3 4">
    <name type="scientific">Ammonifex degensii (strain DSM 10501 / KC4)</name>
    <dbReference type="NCBI Taxonomy" id="429009"/>
    <lineage>
        <taxon>Bacteria</taxon>
        <taxon>Bacillati</taxon>
        <taxon>Bacillota</taxon>
        <taxon>Clostridia</taxon>
        <taxon>Thermoanaerobacterales</taxon>
        <taxon>Thermoanaerobacteraceae</taxon>
        <taxon>Ammonifex</taxon>
    </lineage>
</organism>
<dbReference type="InterPro" id="IPR037522">
    <property type="entry name" value="HD_GYP_dom"/>
</dbReference>
<dbReference type="STRING" id="429009.Adeg_0458"/>
<dbReference type="InterPro" id="IPR006675">
    <property type="entry name" value="HDIG_dom"/>
</dbReference>
<dbReference type="InterPro" id="IPR003607">
    <property type="entry name" value="HD/PDEase_dom"/>
</dbReference>
<gene>
    <name evidence="3" type="ordered locus">Adeg_0458</name>
</gene>
<evidence type="ECO:0000313" key="3">
    <source>
        <dbReference type="EMBL" id="ACX51610.1"/>
    </source>
</evidence>
<name>C9RBI3_AMMDK</name>
<dbReference type="PROSITE" id="PS51832">
    <property type="entry name" value="HD_GYP"/>
    <property type="match status" value="1"/>
</dbReference>
<dbReference type="PROSITE" id="PS51831">
    <property type="entry name" value="HD"/>
    <property type="match status" value="1"/>
</dbReference>
<dbReference type="Gene3D" id="3.30.450.40">
    <property type="match status" value="1"/>
</dbReference>
<dbReference type="AlphaFoldDB" id="C9RBI3"/>
<dbReference type="SUPFAM" id="SSF109604">
    <property type="entry name" value="HD-domain/PDEase-like"/>
    <property type="match status" value="1"/>
</dbReference>
<dbReference type="eggNOG" id="COG2203">
    <property type="taxonomic scope" value="Bacteria"/>
</dbReference>
<dbReference type="Proteomes" id="UP000002620">
    <property type="component" value="Chromosome"/>
</dbReference>
<feature type="domain" description="HD" evidence="1">
    <location>
        <begin position="307"/>
        <end position="429"/>
    </location>
</feature>
<dbReference type="CDD" id="cd00077">
    <property type="entry name" value="HDc"/>
    <property type="match status" value="1"/>
</dbReference>
<dbReference type="Pfam" id="PF13185">
    <property type="entry name" value="GAF_2"/>
    <property type="match status" value="1"/>
</dbReference>
<dbReference type="HOGENOM" id="CLU_531733_0_0_9"/>
<dbReference type="OrthoDB" id="10822at2"/>